<evidence type="ECO:0008006" key="3">
    <source>
        <dbReference type="Google" id="ProtNLM"/>
    </source>
</evidence>
<dbReference type="InterPro" id="IPR029063">
    <property type="entry name" value="SAM-dependent_MTases_sf"/>
</dbReference>
<dbReference type="Proteomes" id="UP000053681">
    <property type="component" value="Unassembled WGS sequence"/>
</dbReference>
<evidence type="ECO:0000313" key="1">
    <source>
        <dbReference type="EMBL" id="KSU86737.1"/>
    </source>
</evidence>
<evidence type="ECO:0000313" key="2">
    <source>
        <dbReference type="Proteomes" id="UP000053681"/>
    </source>
</evidence>
<dbReference type="EMBL" id="LNQP01000069">
    <property type="protein sequence ID" value="KSU86737.1"/>
    <property type="molecule type" value="Genomic_DNA"/>
</dbReference>
<name>A0A0V8JI75_9BACI</name>
<dbReference type="RefSeq" id="WP_025907694.1">
    <property type="nucleotide sequence ID" value="NZ_KQ758684.1"/>
</dbReference>
<dbReference type="Gene3D" id="3.40.50.150">
    <property type="entry name" value="Vaccinia Virus protein VP39"/>
    <property type="match status" value="1"/>
</dbReference>
<organism evidence="1 2">
    <name type="scientific">Priestia veravalensis</name>
    <dbReference type="NCBI Taxonomy" id="1414648"/>
    <lineage>
        <taxon>Bacteria</taxon>
        <taxon>Bacillati</taxon>
        <taxon>Bacillota</taxon>
        <taxon>Bacilli</taxon>
        <taxon>Bacillales</taxon>
        <taxon>Bacillaceae</taxon>
        <taxon>Priestia</taxon>
    </lineage>
</organism>
<gene>
    <name evidence="1" type="ORF">AS180_17080</name>
</gene>
<dbReference type="AlphaFoldDB" id="A0A0V8JI75"/>
<dbReference type="InterPro" id="IPR007536">
    <property type="entry name" value="16SrRNA_methylTrfase_J"/>
</dbReference>
<keyword evidence="2" id="KW-1185">Reference proteome</keyword>
<proteinExistence type="predicted"/>
<dbReference type="PANTHER" id="PTHR36112">
    <property type="entry name" value="RIBOSOMAL RNA SMALL SUBUNIT METHYLTRANSFERASE J"/>
    <property type="match status" value="1"/>
</dbReference>
<accession>A0A0V8JI75</accession>
<protein>
    <recommendedName>
        <fullName evidence="3">SAM-dependent methyltransferase</fullName>
    </recommendedName>
</protein>
<reference evidence="1 2" key="1">
    <citation type="submission" date="2015-11" db="EMBL/GenBank/DDBJ databases">
        <title>Bacillus caseinolyticus sp nov.</title>
        <authorList>
            <person name="Dastager S.G."/>
            <person name="Mawlankar R."/>
        </authorList>
    </citation>
    <scope>NUCLEOTIDE SEQUENCE [LARGE SCALE GENOMIC DNA]</scope>
    <source>
        <strain evidence="1 2">SGD-V-76</strain>
    </source>
</reference>
<comment type="caution">
    <text evidence="1">The sequence shown here is derived from an EMBL/GenBank/DDBJ whole genome shotgun (WGS) entry which is preliminary data.</text>
</comment>
<dbReference type="SUPFAM" id="SSF53335">
    <property type="entry name" value="S-adenosyl-L-methionine-dependent methyltransferases"/>
    <property type="match status" value="1"/>
</dbReference>
<dbReference type="Pfam" id="PF04445">
    <property type="entry name" value="SAM_MT"/>
    <property type="match status" value="1"/>
</dbReference>
<dbReference type="PANTHER" id="PTHR36112:SF1">
    <property type="entry name" value="RIBOSOMAL RNA SMALL SUBUNIT METHYLTRANSFERASE J"/>
    <property type="match status" value="1"/>
</dbReference>
<sequence>MIVTTAGRTDEEMIRFAKSVANDLHIPYVARAKTSVKTLQKKEKSDLLVVGKERMELHIQEAEEPFFFHPNSAMFRAKRLLKGEQDPFIQAAKLTTGMSVLDCTLGLASDSIIASLAVGESGLVKGLEGNRFMAYLLKQGLKTWKSGIREIDEAMNRISVVHQTFETYLHCCEDNSFDIVYFDPMFEANLADSNGIQGLKQLALYTPLTEQVMTQAKRVARKRVVLKDHYKSTRFHEHQFHVYKRKTAAFHYGVIEIKEGR</sequence>
<dbReference type="GO" id="GO:0008990">
    <property type="term" value="F:rRNA (guanine-N2-)-methyltransferase activity"/>
    <property type="evidence" value="ECO:0007669"/>
    <property type="project" value="InterPro"/>
</dbReference>